<dbReference type="Pfam" id="PF03023">
    <property type="entry name" value="MurJ"/>
    <property type="match status" value="1"/>
</dbReference>
<keyword evidence="2" id="KW-1003">Cell membrane</keyword>
<feature type="transmembrane region" description="Helical" evidence="8">
    <location>
        <begin position="362"/>
        <end position="386"/>
    </location>
</feature>
<keyword evidence="5" id="KW-0573">Peptidoglycan synthesis</keyword>
<sequence>MGARLARISVSVAGWTALSRISGFGRVAVVAAVLGPTYLGNVFQASNNLPNLVYMALTGTLFSSLLVPPMVRLIDRGDRREAERLAGAFLGAALVAFAIVAVLVNLAAPVLLDLLTVGVEAEAEAAGQRTAGRVLLLLCMPQLLLYAVTGTCEAVMNAHDRFALPSAAPIAENLGVIVTMVATALIFGTGAGAATVSTSQLVLMGAGSTLSVGLHAAIQWWGVRSIGVRLVPRAGWKEQEIRAITRRAGPSLGYSSLDVLQRVTYVAVANRIPGGVVGFDLAMNFYTLPAALGARPVGVALLPHLARLHVDRRLVQFRDELVRGASLMLFLVVPAAVAFGVLAGPIARGLTFGAMATPEGQLMLASALLGLCVGVLGECALLLGIYAAYARGDARSPLLAGLVRLGTATVGIGVTVTMSPGAAGLLALGLVVSAADLAGAAFLALRLHAALPGGHERLRSPLLRSATATVVTVVPALAVAATVPELLPRGGPQGGVLLACLVGGLVYLIVQALLGSPELRSLQTVLSRGRGDHRD</sequence>
<feature type="transmembrane region" description="Helical" evidence="8">
    <location>
        <begin position="466"/>
        <end position="483"/>
    </location>
</feature>
<comment type="subcellular location">
    <subcellularLocation>
        <location evidence="1">Cell membrane</location>
        <topology evidence="1">Multi-pass membrane protein</topology>
    </subcellularLocation>
</comment>
<evidence type="ECO:0000256" key="7">
    <source>
        <dbReference type="ARBA" id="ARBA00023136"/>
    </source>
</evidence>
<keyword evidence="4" id="KW-0133">Cell shape</keyword>
<dbReference type="GO" id="GO:0015648">
    <property type="term" value="F:lipid-linked peptidoglycan transporter activity"/>
    <property type="evidence" value="ECO:0007669"/>
    <property type="project" value="TreeGrafter"/>
</dbReference>
<evidence type="ECO:0000256" key="5">
    <source>
        <dbReference type="ARBA" id="ARBA00022984"/>
    </source>
</evidence>
<feature type="transmembrane region" description="Helical" evidence="8">
    <location>
        <begin position="173"/>
        <end position="195"/>
    </location>
</feature>
<feature type="transmembrane region" description="Helical" evidence="8">
    <location>
        <begin position="52"/>
        <end position="74"/>
    </location>
</feature>
<evidence type="ECO:0000256" key="2">
    <source>
        <dbReference type="ARBA" id="ARBA00022475"/>
    </source>
</evidence>
<evidence type="ECO:0008006" key="10">
    <source>
        <dbReference type="Google" id="ProtNLM"/>
    </source>
</evidence>
<proteinExistence type="predicted"/>
<keyword evidence="7 8" id="KW-0472">Membrane</keyword>
<evidence type="ECO:0000256" key="3">
    <source>
        <dbReference type="ARBA" id="ARBA00022692"/>
    </source>
</evidence>
<keyword evidence="3 8" id="KW-0812">Transmembrane</keyword>
<feature type="transmembrane region" description="Helical" evidence="8">
    <location>
        <begin position="21"/>
        <end position="40"/>
    </location>
</feature>
<reference evidence="9" key="1">
    <citation type="submission" date="2020-02" db="EMBL/GenBank/DDBJ databases">
        <authorList>
            <person name="Meier V. D."/>
        </authorList>
    </citation>
    <scope>NUCLEOTIDE SEQUENCE</scope>
    <source>
        <strain evidence="9">AVDCRST_MAG48</strain>
    </source>
</reference>
<feature type="transmembrane region" description="Helical" evidence="8">
    <location>
        <begin position="201"/>
        <end position="223"/>
    </location>
</feature>
<dbReference type="EMBL" id="CADCTS010000227">
    <property type="protein sequence ID" value="CAA9304135.1"/>
    <property type="molecule type" value="Genomic_DNA"/>
</dbReference>
<feature type="transmembrane region" description="Helical" evidence="8">
    <location>
        <begin position="398"/>
        <end position="416"/>
    </location>
</feature>
<protein>
    <recommendedName>
        <fullName evidence="10">Proposed peptidoglycan lipid II flippase MurJ</fullName>
    </recommendedName>
</protein>
<dbReference type="AlphaFoldDB" id="A0A6J4KGD9"/>
<dbReference type="InterPro" id="IPR004268">
    <property type="entry name" value="MurJ"/>
</dbReference>
<dbReference type="GO" id="GO:0008360">
    <property type="term" value="P:regulation of cell shape"/>
    <property type="evidence" value="ECO:0007669"/>
    <property type="project" value="UniProtKB-KW"/>
</dbReference>
<dbReference type="PANTHER" id="PTHR47019:SF1">
    <property type="entry name" value="LIPID II FLIPPASE MURJ"/>
    <property type="match status" value="1"/>
</dbReference>
<evidence type="ECO:0000256" key="6">
    <source>
        <dbReference type="ARBA" id="ARBA00022989"/>
    </source>
</evidence>
<feature type="transmembrane region" description="Helical" evidence="8">
    <location>
        <begin position="321"/>
        <end position="342"/>
    </location>
</feature>
<evidence type="ECO:0000256" key="1">
    <source>
        <dbReference type="ARBA" id="ARBA00004651"/>
    </source>
</evidence>
<dbReference type="PANTHER" id="PTHR47019">
    <property type="entry name" value="LIPID II FLIPPASE MURJ"/>
    <property type="match status" value="1"/>
</dbReference>
<feature type="transmembrane region" description="Helical" evidence="8">
    <location>
        <begin position="495"/>
        <end position="514"/>
    </location>
</feature>
<gene>
    <name evidence="9" type="ORF">AVDCRST_MAG48-1568</name>
</gene>
<evidence type="ECO:0000256" key="8">
    <source>
        <dbReference type="SAM" id="Phobius"/>
    </source>
</evidence>
<dbReference type="GO" id="GO:0009252">
    <property type="term" value="P:peptidoglycan biosynthetic process"/>
    <property type="evidence" value="ECO:0007669"/>
    <property type="project" value="UniProtKB-KW"/>
</dbReference>
<evidence type="ECO:0000256" key="4">
    <source>
        <dbReference type="ARBA" id="ARBA00022960"/>
    </source>
</evidence>
<name>A0A6J4KGD9_9ACTN</name>
<feature type="transmembrane region" description="Helical" evidence="8">
    <location>
        <begin position="422"/>
        <end position="445"/>
    </location>
</feature>
<feature type="transmembrane region" description="Helical" evidence="8">
    <location>
        <begin position="86"/>
        <end position="111"/>
    </location>
</feature>
<accession>A0A6J4KGD9</accession>
<dbReference type="InterPro" id="IPR051050">
    <property type="entry name" value="Lipid_II_flippase_MurJ/MviN"/>
</dbReference>
<dbReference type="PRINTS" id="PR01806">
    <property type="entry name" value="VIRFACTRMVIN"/>
</dbReference>
<dbReference type="GO" id="GO:0005886">
    <property type="term" value="C:plasma membrane"/>
    <property type="evidence" value="ECO:0007669"/>
    <property type="project" value="UniProtKB-SubCell"/>
</dbReference>
<evidence type="ECO:0000313" key="9">
    <source>
        <dbReference type="EMBL" id="CAA9304135.1"/>
    </source>
</evidence>
<dbReference type="GO" id="GO:0034204">
    <property type="term" value="P:lipid translocation"/>
    <property type="evidence" value="ECO:0007669"/>
    <property type="project" value="TreeGrafter"/>
</dbReference>
<organism evidence="9">
    <name type="scientific">uncultured Friedmanniella sp</name>
    <dbReference type="NCBI Taxonomy" id="335381"/>
    <lineage>
        <taxon>Bacteria</taxon>
        <taxon>Bacillati</taxon>
        <taxon>Actinomycetota</taxon>
        <taxon>Actinomycetes</taxon>
        <taxon>Propionibacteriales</taxon>
        <taxon>Nocardioidaceae</taxon>
        <taxon>Friedmanniella</taxon>
        <taxon>environmental samples</taxon>
    </lineage>
</organism>
<keyword evidence="6 8" id="KW-1133">Transmembrane helix</keyword>